<dbReference type="Gene3D" id="1.10.287.1080">
    <property type="entry name" value="MazG-like"/>
    <property type="match status" value="2"/>
</dbReference>
<dbReference type="RefSeq" id="WP_315723041.1">
    <property type="nucleotide sequence ID" value="NZ_JAVUPU010000001.1"/>
</dbReference>
<dbReference type="InterPro" id="IPR048011">
    <property type="entry name" value="NTP-PPase_MazG-like_C"/>
</dbReference>
<dbReference type="InterPro" id="IPR011551">
    <property type="entry name" value="NTP_PyrPHydrolase_MazG"/>
</dbReference>
<evidence type="ECO:0000259" key="2">
    <source>
        <dbReference type="Pfam" id="PF03819"/>
    </source>
</evidence>
<dbReference type="NCBIfam" id="TIGR00444">
    <property type="entry name" value="mazG"/>
    <property type="match status" value="1"/>
</dbReference>
<comment type="caution">
    <text evidence="3">The sequence shown here is derived from an EMBL/GenBank/DDBJ whole genome shotgun (WGS) entry which is preliminary data.</text>
</comment>
<dbReference type="EC" id="3.6.1.9" evidence="3"/>
<dbReference type="InterPro" id="IPR004518">
    <property type="entry name" value="MazG-like_dom"/>
</dbReference>
<dbReference type="EMBL" id="JAVUPU010000001">
    <property type="protein sequence ID" value="MDT9597654.1"/>
    <property type="molecule type" value="Genomic_DNA"/>
</dbReference>
<evidence type="ECO:0000313" key="3">
    <source>
        <dbReference type="EMBL" id="MDT9597654.1"/>
    </source>
</evidence>
<dbReference type="PANTHER" id="PTHR30522">
    <property type="entry name" value="NUCLEOSIDE TRIPHOSPHATE PYROPHOSPHOHYDROLASE"/>
    <property type="match status" value="1"/>
</dbReference>
<keyword evidence="3" id="KW-0378">Hydrolase</keyword>
<evidence type="ECO:0000256" key="1">
    <source>
        <dbReference type="SAM" id="MobiDB-lite"/>
    </source>
</evidence>
<dbReference type="InterPro" id="IPR048015">
    <property type="entry name" value="NTP-PPase_MazG-like_N"/>
</dbReference>
<dbReference type="CDD" id="cd11529">
    <property type="entry name" value="NTP-PPase_MazG_Cterm"/>
    <property type="match status" value="1"/>
</dbReference>
<dbReference type="SUPFAM" id="SSF101386">
    <property type="entry name" value="all-alpha NTP pyrophosphatases"/>
    <property type="match status" value="2"/>
</dbReference>
<dbReference type="Pfam" id="PF01503">
    <property type="entry name" value="PRA-PH"/>
    <property type="match status" value="1"/>
</dbReference>
<proteinExistence type="predicted"/>
<sequence>MDQEFPPSESPHAVKSAESEARGAKLAELVEIMRRLRDPVQGCAWDRVQDFRSISPYTIEEAYEVADAIDRMDMDDLKDELGDLQLQVVYHARMAEELGAFTIDDVMTSICAKMVRRHPHIFGDREESPGWEALKAEERAQDRNGSGDTSALAGVAHALPALKRAEKLQRRAARVGFDWPDASGPKAKIDEELAELNEAKNASERQSELGDLLFSVVNLARHLEIDPETALREASNRFEKRFRLVEDIADKSLKDLNIEELEALWKQAKKGISG</sequence>
<dbReference type="PANTHER" id="PTHR30522:SF0">
    <property type="entry name" value="NUCLEOSIDE TRIPHOSPHATE PYROPHOSPHOHYDROLASE"/>
    <property type="match status" value="1"/>
</dbReference>
<dbReference type="NCBIfam" id="NF007113">
    <property type="entry name" value="PRK09562.1"/>
    <property type="match status" value="1"/>
</dbReference>
<name>A0ABU3Q2M2_9SPHN</name>
<reference evidence="3 4" key="1">
    <citation type="submission" date="2023-05" db="EMBL/GenBank/DDBJ databases">
        <authorList>
            <person name="Guo Y."/>
        </authorList>
    </citation>
    <scope>NUCLEOTIDE SEQUENCE [LARGE SCALE GENOMIC DNA]</scope>
    <source>
        <strain evidence="3 4">GR2756</strain>
    </source>
</reference>
<dbReference type="Pfam" id="PF03819">
    <property type="entry name" value="MazG"/>
    <property type="match status" value="1"/>
</dbReference>
<feature type="domain" description="NTP pyrophosphohydrolase MazG-like" evidence="2">
    <location>
        <begin position="49"/>
        <end position="122"/>
    </location>
</feature>
<evidence type="ECO:0000313" key="4">
    <source>
        <dbReference type="Proteomes" id="UP001259572"/>
    </source>
</evidence>
<dbReference type="GO" id="GO:0047429">
    <property type="term" value="F:nucleoside triphosphate diphosphatase activity"/>
    <property type="evidence" value="ECO:0007669"/>
    <property type="project" value="UniProtKB-EC"/>
</dbReference>
<feature type="region of interest" description="Disordered" evidence="1">
    <location>
        <begin position="1"/>
        <end position="22"/>
    </location>
</feature>
<gene>
    <name evidence="3" type="primary">mazG</name>
    <name evidence="3" type="ORF">RQX22_01660</name>
</gene>
<dbReference type="Proteomes" id="UP001259572">
    <property type="component" value="Unassembled WGS sequence"/>
</dbReference>
<dbReference type="CDD" id="cd11528">
    <property type="entry name" value="NTP-PPase_MazG_Nterm"/>
    <property type="match status" value="1"/>
</dbReference>
<accession>A0ABU3Q2M2</accession>
<protein>
    <submittedName>
        <fullName evidence="3">Nucleoside triphosphate pyrophosphohydrolase</fullName>
        <ecNumber evidence="3">3.6.1.9</ecNumber>
    </submittedName>
</protein>
<keyword evidence="4" id="KW-1185">Reference proteome</keyword>
<dbReference type="InterPro" id="IPR021130">
    <property type="entry name" value="PRib-ATP_PPHydrolase-like"/>
</dbReference>
<organism evidence="3 4">
    <name type="scientific">Sphingosinicella rhizophila</name>
    <dbReference type="NCBI Taxonomy" id="3050082"/>
    <lineage>
        <taxon>Bacteria</taxon>
        <taxon>Pseudomonadati</taxon>
        <taxon>Pseudomonadota</taxon>
        <taxon>Alphaproteobacteria</taxon>
        <taxon>Sphingomonadales</taxon>
        <taxon>Sphingosinicellaceae</taxon>
        <taxon>Sphingosinicella</taxon>
    </lineage>
</organism>